<evidence type="ECO:0000256" key="3">
    <source>
        <dbReference type="ARBA" id="ARBA00022692"/>
    </source>
</evidence>
<evidence type="ECO:0000256" key="6">
    <source>
        <dbReference type="SAM" id="Phobius"/>
    </source>
</evidence>
<keyword evidence="4 6" id="KW-1133">Transmembrane helix</keyword>
<organism evidence="7 8">
    <name type="scientific">Devosia marina</name>
    <dbReference type="NCBI Taxonomy" id="2683198"/>
    <lineage>
        <taxon>Bacteria</taxon>
        <taxon>Pseudomonadati</taxon>
        <taxon>Pseudomonadota</taxon>
        <taxon>Alphaproteobacteria</taxon>
        <taxon>Hyphomicrobiales</taxon>
        <taxon>Devosiaceae</taxon>
        <taxon>Devosia</taxon>
    </lineage>
</organism>
<dbReference type="GO" id="GO:0005886">
    <property type="term" value="C:plasma membrane"/>
    <property type="evidence" value="ECO:0007669"/>
    <property type="project" value="UniProtKB-SubCell"/>
</dbReference>
<evidence type="ECO:0000313" key="7">
    <source>
        <dbReference type="EMBL" id="MVS98957.1"/>
    </source>
</evidence>
<dbReference type="InterPro" id="IPR001851">
    <property type="entry name" value="ABC_transp_permease"/>
</dbReference>
<proteinExistence type="predicted"/>
<keyword evidence="2" id="KW-1003">Cell membrane</keyword>
<dbReference type="PANTHER" id="PTHR43370">
    <property type="entry name" value="SUGAR ABC TRANSPORTER INTEGRAL MEMBRANE PROTEIN-RELATED"/>
    <property type="match status" value="1"/>
</dbReference>
<evidence type="ECO:0000256" key="2">
    <source>
        <dbReference type="ARBA" id="ARBA00022475"/>
    </source>
</evidence>
<reference evidence="7 8" key="1">
    <citation type="submission" date="2019-12" db="EMBL/GenBank/DDBJ databases">
        <title>Devosia maris sp. nov., isolated from the deep seawater.</title>
        <authorList>
            <person name="Liu Y."/>
        </authorList>
    </citation>
    <scope>NUCLEOTIDE SEQUENCE [LARGE SCALE GENOMIC DNA]</scope>
    <source>
        <strain evidence="7 8">L53-10-65</strain>
    </source>
</reference>
<dbReference type="AlphaFoldDB" id="A0A7X3FRH7"/>
<feature type="transmembrane region" description="Helical" evidence="6">
    <location>
        <begin position="161"/>
        <end position="179"/>
    </location>
</feature>
<name>A0A7X3FRH7_9HYPH</name>
<dbReference type="PANTHER" id="PTHR43370:SF2">
    <property type="entry name" value="ABC TRANSPORTER PERMEASE PROTEIN"/>
    <property type="match status" value="1"/>
</dbReference>
<comment type="caution">
    <text evidence="7">The sequence shown here is derived from an EMBL/GenBank/DDBJ whole genome shotgun (WGS) entry which is preliminary data.</text>
</comment>
<dbReference type="GO" id="GO:0022857">
    <property type="term" value="F:transmembrane transporter activity"/>
    <property type="evidence" value="ECO:0007669"/>
    <property type="project" value="InterPro"/>
</dbReference>
<feature type="transmembrane region" description="Helical" evidence="6">
    <location>
        <begin position="291"/>
        <end position="315"/>
    </location>
</feature>
<dbReference type="CDD" id="cd06580">
    <property type="entry name" value="TM_PBP1_transp_TpRbsC_like"/>
    <property type="match status" value="1"/>
</dbReference>
<evidence type="ECO:0000256" key="5">
    <source>
        <dbReference type="ARBA" id="ARBA00023136"/>
    </source>
</evidence>
<feature type="transmembrane region" description="Helical" evidence="6">
    <location>
        <begin position="335"/>
        <end position="355"/>
    </location>
</feature>
<accession>A0A7X3FRH7</accession>
<evidence type="ECO:0000256" key="1">
    <source>
        <dbReference type="ARBA" id="ARBA00004651"/>
    </source>
</evidence>
<feature type="transmembrane region" description="Helical" evidence="6">
    <location>
        <begin position="135"/>
        <end position="154"/>
    </location>
</feature>
<keyword evidence="5 6" id="KW-0472">Membrane</keyword>
<evidence type="ECO:0000313" key="8">
    <source>
        <dbReference type="Proteomes" id="UP000438106"/>
    </source>
</evidence>
<evidence type="ECO:0000256" key="4">
    <source>
        <dbReference type="ARBA" id="ARBA00022989"/>
    </source>
</evidence>
<keyword evidence="3 6" id="KW-0812">Transmembrane</keyword>
<feature type="transmembrane region" description="Helical" evidence="6">
    <location>
        <begin position="199"/>
        <end position="225"/>
    </location>
</feature>
<dbReference type="Proteomes" id="UP000438106">
    <property type="component" value="Unassembled WGS sequence"/>
</dbReference>
<comment type="subcellular location">
    <subcellularLocation>
        <location evidence="1">Cell membrane</location>
        <topology evidence="1">Multi-pass membrane protein</topology>
    </subcellularLocation>
</comment>
<dbReference type="EMBL" id="WQRF01000002">
    <property type="protein sequence ID" value="MVS98957.1"/>
    <property type="molecule type" value="Genomic_DNA"/>
</dbReference>
<dbReference type="Pfam" id="PF02653">
    <property type="entry name" value="BPD_transp_2"/>
    <property type="match status" value="1"/>
</dbReference>
<sequence length="370" mass="38331">MALPPPTLDHPARVALRRRLGGRQRCLADVRKSSRGQCRHLAGPALCSRAGGSGPVGTLEERVVSTELIAILASWGIATLRSATPLIFATLGETLVQRVGIINLGTEGEMLLGACVGFAVGVATGNPWLGLTAGALAGATLSLLHAGLVLGAGANQIGSGLAVWMIALGATSYVGRTLVGQQVTPLPALGTDWTDGIPIIGEVLSQMTLAAPLALLAVIFAAWWLNQTRPGLHWKAVGESALVAAENGIRPTRVRVTAIMVGGLLAGFGGAILSVDYTQTWAQEMTKGRGLVAVGLVIVARWKPALVLPVCLLFGLTEVATLRLQSAGFELSPHLLGTAPYLVVLAVLVASHIFARRASAMPADLKAVFQ</sequence>
<protein>
    <submittedName>
        <fullName evidence="7">ABC transporter permease</fullName>
    </submittedName>
</protein>
<keyword evidence="8" id="KW-1185">Reference proteome</keyword>
<gene>
    <name evidence="7" type="ORF">GO014_07985</name>
</gene>